<accession>A0A7C9DGU7</accession>
<dbReference type="PANTHER" id="PTHR43592:SF4">
    <property type="entry name" value="CAAX AMINO TERMINAL PROTEASE FAMILY PROTEIN"/>
    <property type="match status" value="1"/>
</dbReference>
<dbReference type="GO" id="GO:0004175">
    <property type="term" value="F:endopeptidase activity"/>
    <property type="evidence" value="ECO:0007669"/>
    <property type="project" value="UniProtKB-ARBA"/>
</dbReference>
<dbReference type="PANTHER" id="PTHR43592">
    <property type="entry name" value="CAAX AMINO TERMINAL PROTEASE"/>
    <property type="match status" value="1"/>
</dbReference>
<reference evidence="2" key="1">
    <citation type="journal article" date="2013" name="J. Plant Res.">
        <title>Effect of fungi and light on seed germination of three Opuntia species from semiarid lands of central Mexico.</title>
        <authorList>
            <person name="Delgado-Sanchez P."/>
            <person name="Jimenez-Bremont J.F."/>
            <person name="Guerrero-Gonzalez Mde L."/>
            <person name="Flores J."/>
        </authorList>
    </citation>
    <scope>NUCLEOTIDE SEQUENCE</scope>
    <source>
        <tissue evidence="2">Cladode</tissue>
    </source>
</reference>
<protein>
    <recommendedName>
        <fullName evidence="1">CAAX prenyl protease 2/Lysostaphin resistance protein A-like domain-containing protein</fullName>
    </recommendedName>
</protein>
<reference evidence="2" key="2">
    <citation type="submission" date="2020-07" db="EMBL/GenBank/DDBJ databases">
        <authorList>
            <person name="Vera ALvarez R."/>
            <person name="Arias-Moreno D.M."/>
            <person name="Jimenez-Jacinto V."/>
            <person name="Jimenez-Bremont J.F."/>
            <person name="Swaminathan K."/>
            <person name="Moose S.P."/>
            <person name="Guerrero-Gonzalez M.L."/>
            <person name="Marino-Ramirez L."/>
            <person name="Landsman D."/>
            <person name="Rodriguez-Kessler M."/>
            <person name="Delgado-Sanchez P."/>
        </authorList>
    </citation>
    <scope>NUCLEOTIDE SEQUENCE</scope>
    <source>
        <tissue evidence="2">Cladode</tissue>
    </source>
</reference>
<sequence length="127" mass="13889">MVLPIIPWVTSSNTGVNNRVVKEILLSGSISQTACTFVYCIVAPLLEEIIYRGFLLTSLTPAMQWPQAVIISSVIFSASHLSADNFVQLFIIGGVLGCSYCWSGDLRSSILLHSLYNALTLLITYFA</sequence>
<dbReference type="EMBL" id="GISG01113355">
    <property type="protein sequence ID" value="MBA4639365.1"/>
    <property type="molecule type" value="Transcribed_RNA"/>
</dbReference>
<evidence type="ECO:0000259" key="1">
    <source>
        <dbReference type="Pfam" id="PF02517"/>
    </source>
</evidence>
<name>A0A7C9DGU7_OPUST</name>
<dbReference type="AlphaFoldDB" id="A0A7C9DGU7"/>
<dbReference type="InterPro" id="IPR003675">
    <property type="entry name" value="Rce1/LyrA-like_dom"/>
</dbReference>
<feature type="domain" description="CAAX prenyl protease 2/Lysostaphin resistance protein A-like" evidence="1">
    <location>
        <begin position="33"/>
        <end position="119"/>
    </location>
</feature>
<dbReference type="GO" id="GO:0080120">
    <property type="term" value="P:CAAX-box protein maturation"/>
    <property type="evidence" value="ECO:0007669"/>
    <property type="project" value="UniProtKB-ARBA"/>
</dbReference>
<organism evidence="2">
    <name type="scientific">Opuntia streptacantha</name>
    <name type="common">Prickly pear cactus</name>
    <name type="synonym">Opuntia cardona</name>
    <dbReference type="NCBI Taxonomy" id="393608"/>
    <lineage>
        <taxon>Eukaryota</taxon>
        <taxon>Viridiplantae</taxon>
        <taxon>Streptophyta</taxon>
        <taxon>Embryophyta</taxon>
        <taxon>Tracheophyta</taxon>
        <taxon>Spermatophyta</taxon>
        <taxon>Magnoliopsida</taxon>
        <taxon>eudicotyledons</taxon>
        <taxon>Gunneridae</taxon>
        <taxon>Pentapetalae</taxon>
        <taxon>Caryophyllales</taxon>
        <taxon>Cactineae</taxon>
        <taxon>Cactaceae</taxon>
        <taxon>Opuntioideae</taxon>
        <taxon>Opuntia</taxon>
    </lineage>
</organism>
<proteinExistence type="predicted"/>
<evidence type="ECO:0000313" key="2">
    <source>
        <dbReference type="EMBL" id="MBA4639365.1"/>
    </source>
</evidence>
<dbReference type="Pfam" id="PF02517">
    <property type="entry name" value="Rce1-like"/>
    <property type="match status" value="1"/>
</dbReference>